<organism evidence="13 14">
    <name type="scientific">Aliiroseovarius zhejiangensis</name>
    <dbReference type="NCBI Taxonomy" id="1632025"/>
    <lineage>
        <taxon>Bacteria</taxon>
        <taxon>Pseudomonadati</taxon>
        <taxon>Pseudomonadota</taxon>
        <taxon>Alphaproteobacteria</taxon>
        <taxon>Rhodobacterales</taxon>
        <taxon>Paracoccaceae</taxon>
        <taxon>Aliiroseovarius</taxon>
    </lineage>
</organism>
<evidence type="ECO:0000256" key="7">
    <source>
        <dbReference type="ARBA" id="ARBA00023152"/>
    </source>
</evidence>
<feature type="binding site" evidence="10">
    <location>
        <position position="312"/>
    </location>
    <ligand>
        <name>Mg(2+)</name>
        <dbReference type="ChEBI" id="CHEBI:18420"/>
    </ligand>
</feature>
<dbReference type="InterPro" id="IPR036849">
    <property type="entry name" value="Enolase-like_C_sf"/>
</dbReference>
<dbReference type="PANTHER" id="PTHR11902">
    <property type="entry name" value="ENOLASE"/>
    <property type="match status" value="1"/>
</dbReference>
<evidence type="ECO:0000259" key="12">
    <source>
        <dbReference type="SMART" id="SM01193"/>
    </source>
</evidence>
<name>A0ABQ3IQK7_9RHOB</name>
<dbReference type="SUPFAM" id="SSF51604">
    <property type="entry name" value="Enolase C-terminal domain-like"/>
    <property type="match status" value="1"/>
</dbReference>
<sequence>MSTIVDIFAREILDSRGNPTVEVDVILDDGTLGRAAVPSGASTGAHEAVEKRDGDKSRYMGKGVLQAVEAVNGEIADALVGFDATEQEAIDAAMIELDGTDNKGRLGANAILGVSLAVAKAAADASALPLYRYVGGASARVLPVPMMNIINGGEHADNPIDIQEFMIMPVAAENIRQAVRMGAEVFHTLKKELSAAGLSTGIGDEGGFAPNIGSTRDALDFIMKSIEKAGYTPGEDIYLALDCAATEYYKDGKYVLSGEDKSLTSEENAQYLKELCDDYPIISIEDGMSEDDWDGWVALTKLLGDKIQLVGDDLFVTNPARLAEGIAKGAANSMLVKVNQIGTLSETLKAVDMAHRARMTNVMSHRSGETEDATIADLAVATNCGQIKTGSLARSDRLAKYNQLIRIEEMLGVTAEYAGRSILK</sequence>
<feature type="domain" description="Enolase C-terminal TIM barrel" evidence="11">
    <location>
        <begin position="139"/>
        <end position="424"/>
    </location>
</feature>
<dbReference type="PROSITE" id="PS00164">
    <property type="entry name" value="ENOLASE"/>
    <property type="match status" value="1"/>
</dbReference>
<evidence type="ECO:0000256" key="9">
    <source>
        <dbReference type="ARBA" id="ARBA00045763"/>
    </source>
</evidence>
<feature type="binding site" evidence="10">
    <location>
        <position position="388"/>
    </location>
    <ligand>
        <name>(2R)-2-phosphoglycerate</name>
        <dbReference type="ChEBI" id="CHEBI:58289"/>
    </ligand>
</feature>
<feature type="binding site" evidence="10">
    <location>
        <position position="366"/>
    </location>
    <ligand>
        <name>(2R)-2-phosphoglycerate</name>
        <dbReference type="ChEBI" id="CHEBI:58289"/>
    </ligand>
</feature>
<evidence type="ECO:0000313" key="14">
    <source>
        <dbReference type="Proteomes" id="UP000609802"/>
    </source>
</evidence>
<dbReference type="EC" id="4.2.1.11" evidence="3 10"/>
<evidence type="ECO:0000256" key="8">
    <source>
        <dbReference type="ARBA" id="ARBA00023239"/>
    </source>
</evidence>
<dbReference type="RefSeq" id="WP_191284768.1">
    <property type="nucleotide sequence ID" value="NZ_BNCH01000001.1"/>
</dbReference>
<dbReference type="SMART" id="SM01193">
    <property type="entry name" value="Enolase_N"/>
    <property type="match status" value="1"/>
</dbReference>
<comment type="cofactor">
    <cofactor evidence="10">
        <name>Mg(2+)</name>
        <dbReference type="ChEBI" id="CHEBI:18420"/>
    </cofactor>
    <text evidence="10">Binds a second Mg(2+) ion via substrate during catalysis.</text>
</comment>
<feature type="binding site" evidence="10">
    <location>
        <position position="242"/>
    </location>
    <ligand>
        <name>Mg(2+)</name>
        <dbReference type="ChEBI" id="CHEBI:18420"/>
    </ligand>
</feature>
<dbReference type="SMART" id="SM01192">
    <property type="entry name" value="Enolase_C"/>
    <property type="match status" value="1"/>
</dbReference>
<evidence type="ECO:0000259" key="11">
    <source>
        <dbReference type="SMART" id="SM01192"/>
    </source>
</evidence>
<dbReference type="Gene3D" id="3.20.20.120">
    <property type="entry name" value="Enolase-like C-terminal domain"/>
    <property type="match status" value="1"/>
</dbReference>
<dbReference type="NCBIfam" id="TIGR01060">
    <property type="entry name" value="eno"/>
    <property type="match status" value="1"/>
</dbReference>
<keyword evidence="10" id="KW-0479">Metal-binding</keyword>
<feature type="domain" description="Enolase N-terminal" evidence="12">
    <location>
        <begin position="4"/>
        <end position="134"/>
    </location>
</feature>
<dbReference type="PRINTS" id="PR00148">
    <property type="entry name" value="ENOLASE"/>
</dbReference>
<feature type="binding site" evidence="10">
    <location>
        <position position="367"/>
    </location>
    <ligand>
        <name>(2R)-2-phosphoglycerate</name>
        <dbReference type="ChEBI" id="CHEBI:58289"/>
    </ligand>
</feature>
<feature type="binding site" evidence="10">
    <location>
        <position position="337"/>
    </location>
    <ligand>
        <name>(2R)-2-phosphoglycerate</name>
        <dbReference type="ChEBI" id="CHEBI:58289"/>
    </ligand>
</feature>
<gene>
    <name evidence="10 13" type="primary">eno</name>
    <name evidence="13" type="ORF">GCM10016455_03710</name>
</gene>
<comment type="subcellular location">
    <subcellularLocation>
        <location evidence="10">Cytoplasm</location>
    </subcellularLocation>
    <subcellularLocation>
        <location evidence="10">Secreted</location>
    </subcellularLocation>
    <subcellularLocation>
        <location evidence="10">Cell surface</location>
    </subcellularLocation>
    <text evidence="10">Fractions of enolase are present in both the cytoplasm and on the cell surface.</text>
</comment>
<evidence type="ECO:0000256" key="1">
    <source>
        <dbReference type="ARBA" id="ARBA00005031"/>
    </source>
</evidence>
<dbReference type="PANTHER" id="PTHR11902:SF1">
    <property type="entry name" value="ENOLASE"/>
    <property type="match status" value="1"/>
</dbReference>
<dbReference type="CDD" id="cd03313">
    <property type="entry name" value="enolase"/>
    <property type="match status" value="1"/>
</dbReference>
<reference evidence="14" key="1">
    <citation type="journal article" date="2019" name="Int. J. Syst. Evol. Microbiol.">
        <title>The Global Catalogue of Microorganisms (GCM) 10K type strain sequencing project: providing services to taxonomists for standard genome sequencing and annotation.</title>
        <authorList>
            <consortium name="The Broad Institute Genomics Platform"/>
            <consortium name="The Broad Institute Genome Sequencing Center for Infectious Disease"/>
            <person name="Wu L."/>
            <person name="Ma J."/>
        </authorList>
    </citation>
    <scope>NUCLEOTIDE SEQUENCE [LARGE SCALE GENOMIC DNA]</scope>
    <source>
        <strain evidence="14">KCTC 42443</strain>
    </source>
</reference>
<dbReference type="HAMAP" id="MF_00318">
    <property type="entry name" value="Enolase"/>
    <property type="match status" value="1"/>
</dbReference>
<accession>A0ABQ3IQK7</accession>
<dbReference type="SFLD" id="SFLDF00002">
    <property type="entry name" value="enolase"/>
    <property type="match status" value="1"/>
</dbReference>
<evidence type="ECO:0000256" key="5">
    <source>
        <dbReference type="ARBA" id="ARBA00022525"/>
    </source>
</evidence>
<dbReference type="Gene3D" id="3.30.390.10">
    <property type="entry name" value="Enolase-like, N-terminal domain"/>
    <property type="match status" value="1"/>
</dbReference>
<proteinExistence type="inferred from homology"/>
<dbReference type="InterPro" id="IPR020809">
    <property type="entry name" value="Enolase_CS"/>
</dbReference>
<dbReference type="InterPro" id="IPR020810">
    <property type="entry name" value="Enolase_C"/>
</dbReference>
<comment type="pathway">
    <text evidence="1 10">Carbohydrate degradation; glycolysis; pyruvate from D-glyceraldehyde 3-phosphate: step 4/5.</text>
</comment>
<keyword evidence="14" id="KW-1185">Reference proteome</keyword>
<dbReference type="SFLD" id="SFLDG00178">
    <property type="entry name" value="enolase"/>
    <property type="match status" value="1"/>
</dbReference>
<evidence type="ECO:0000256" key="6">
    <source>
        <dbReference type="ARBA" id="ARBA00022842"/>
    </source>
</evidence>
<evidence type="ECO:0000256" key="2">
    <source>
        <dbReference type="ARBA" id="ARBA00009604"/>
    </source>
</evidence>
<evidence type="ECO:0000256" key="10">
    <source>
        <dbReference type="HAMAP-Rule" id="MF_00318"/>
    </source>
</evidence>
<dbReference type="Pfam" id="PF00113">
    <property type="entry name" value="Enolase_C"/>
    <property type="match status" value="1"/>
</dbReference>
<comment type="catalytic activity">
    <reaction evidence="10">
        <text>(2R)-2-phosphoglycerate = phosphoenolpyruvate + H2O</text>
        <dbReference type="Rhea" id="RHEA:10164"/>
        <dbReference type="ChEBI" id="CHEBI:15377"/>
        <dbReference type="ChEBI" id="CHEBI:58289"/>
        <dbReference type="ChEBI" id="CHEBI:58702"/>
        <dbReference type="EC" id="4.2.1.11"/>
    </reaction>
</comment>
<keyword evidence="8 10" id="KW-0456">Lyase</keyword>
<comment type="similarity">
    <text evidence="2 10">Belongs to the enolase family.</text>
</comment>
<evidence type="ECO:0000313" key="13">
    <source>
        <dbReference type="EMBL" id="GHE87175.1"/>
    </source>
</evidence>
<dbReference type="SUPFAM" id="SSF54826">
    <property type="entry name" value="Enolase N-terminal domain-like"/>
    <property type="match status" value="1"/>
</dbReference>
<dbReference type="EMBL" id="BNCH01000001">
    <property type="protein sequence ID" value="GHE87175.1"/>
    <property type="molecule type" value="Genomic_DNA"/>
</dbReference>
<dbReference type="InterPro" id="IPR020811">
    <property type="entry name" value="Enolase_N"/>
</dbReference>
<dbReference type="Pfam" id="PF03952">
    <property type="entry name" value="Enolase_N"/>
    <property type="match status" value="1"/>
</dbReference>
<feature type="binding site" evidence="10">
    <location>
        <position position="163"/>
    </location>
    <ligand>
        <name>(2R)-2-phosphoglycerate</name>
        <dbReference type="ChEBI" id="CHEBI:58289"/>
    </ligand>
</feature>
<evidence type="ECO:0000256" key="4">
    <source>
        <dbReference type="ARBA" id="ARBA00017068"/>
    </source>
</evidence>
<evidence type="ECO:0000256" key="3">
    <source>
        <dbReference type="ARBA" id="ARBA00012058"/>
    </source>
</evidence>
<comment type="caution">
    <text evidence="13">The sequence shown here is derived from an EMBL/GenBank/DDBJ whole genome shotgun (WGS) entry which is preliminary data.</text>
</comment>
<feature type="binding site" evidence="10">
    <location>
        <position position="285"/>
    </location>
    <ligand>
        <name>Mg(2+)</name>
        <dbReference type="ChEBI" id="CHEBI:18420"/>
    </ligand>
</feature>
<dbReference type="InterPro" id="IPR000941">
    <property type="entry name" value="Enolase"/>
</dbReference>
<dbReference type="SFLD" id="SFLDS00001">
    <property type="entry name" value="Enolase"/>
    <property type="match status" value="1"/>
</dbReference>
<keyword evidence="6 10" id="KW-0460">Magnesium</keyword>
<keyword evidence="10" id="KW-0963">Cytoplasm</keyword>
<feature type="active site" description="Proton donor" evidence="10">
    <location>
        <position position="205"/>
    </location>
</feature>
<keyword evidence="7 10" id="KW-0324">Glycolysis</keyword>
<keyword evidence="5 10" id="KW-0964">Secreted</keyword>
<protein>
    <recommendedName>
        <fullName evidence="4 10">Enolase</fullName>
        <ecNumber evidence="3 10">4.2.1.11</ecNumber>
    </recommendedName>
    <alternativeName>
        <fullName evidence="10">2-phospho-D-glycerate hydro-lyase</fullName>
    </alternativeName>
    <alternativeName>
        <fullName evidence="10">2-phosphoglycerate dehydratase</fullName>
    </alternativeName>
</protein>
<dbReference type="InterPro" id="IPR029017">
    <property type="entry name" value="Enolase-like_N"/>
</dbReference>
<feature type="active site" description="Proton acceptor" evidence="10">
    <location>
        <position position="337"/>
    </location>
</feature>
<comment type="function">
    <text evidence="9 10">Catalyzes the reversible conversion of 2-phosphoglycerate (2-PG) into phosphoenolpyruvate (PEP). It is essential for the degradation of carbohydrates via glycolysis.</text>
</comment>
<dbReference type="PIRSF" id="PIRSF001400">
    <property type="entry name" value="Enolase"/>
    <property type="match status" value="1"/>
</dbReference>
<dbReference type="Proteomes" id="UP000609802">
    <property type="component" value="Unassembled WGS sequence"/>
</dbReference>